<evidence type="ECO:0000256" key="1">
    <source>
        <dbReference type="PIRSR" id="PIRSR610708-1"/>
    </source>
</evidence>
<dbReference type="AlphaFoldDB" id="B0CR04"/>
<dbReference type="PANTHER" id="PTHR35134">
    <property type="entry name" value="NUCLEOTIDASE YQFW-RELATED"/>
    <property type="match status" value="1"/>
</dbReference>
<keyword evidence="3" id="KW-1185">Reference proteome</keyword>
<protein>
    <submittedName>
        <fullName evidence="2">Predicted protein</fullName>
    </submittedName>
</protein>
<dbReference type="Pfam" id="PF06941">
    <property type="entry name" value="NT5C"/>
    <property type="match status" value="1"/>
</dbReference>
<dbReference type="Gene3D" id="3.40.50.1000">
    <property type="entry name" value="HAD superfamily/HAD-like"/>
    <property type="match status" value="1"/>
</dbReference>
<dbReference type="RefSeq" id="XP_001873942.1">
    <property type="nucleotide sequence ID" value="XM_001873907.1"/>
</dbReference>
<feature type="active site" description="Proton donor" evidence="1">
    <location>
        <position position="58"/>
    </location>
</feature>
<dbReference type="STRING" id="486041.B0CR04"/>
<dbReference type="OrthoDB" id="10248475at2759"/>
<dbReference type="GO" id="GO:0008253">
    <property type="term" value="F:5'-nucleotidase activity"/>
    <property type="evidence" value="ECO:0007669"/>
    <property type="project" value="InterPro"/>
</dbReference>
<dbReference type="SUPFAM" id="SSF56784">
    <property type="entry name" value="HAD-like"/>
    <property type="match status" value="1"/>
</dbReference>
<accession>B0CR04</accession>
<dbReference type="HOGENOM" id="CLU_070652_0_0_1"/>
<reference evidence="2 3" key="1">
    <citation type="journal article" date="2008" name="Nature">
        <title>The genome of Laccaria bicolor provides insights into mycorrhizal symbiosis.</title>
        <authorList>
            <person name="Martin F."/>
            <person name="Aerts A."/>
            <person name="Ahren D."/>
            <person name="Brun A."/>
            <person name="Danchin E.G.J."/>
            <person name="Duchaussoy F."/>
            <person name="Gibon J."/>
            <person name="Kohler A."/>
            <person name="Lindquist E."/>
            <person name="Pereda V."/>
            <person name="Salamov A."/>
            <person name="Shapiro H.J."/>
            <person name="Wuyts J."/>
            <person name="Blaudez D."/>
            <person name="Buee M."/>
            <person name="Brokstein P."/>
            <person name="Canbaeck B."/>
            <person name="Cohen D."/>
            <person name="Courty P.E."/>
            <person name="Coutinho P.M."/>
            <person name="Delaruelle C."/>
            <person name="Detter J.C."/>
            <person name="Deveau A."/>
            <person name="DiFazio S."/>
            <person name="Duplessis S."/>
            <person name="Fraissinet-Tachet L."/>
            <person name="Lucic E."/>
            <person name="Frey-Klett P."/>
            <person name="Fourrey C."/>
            <person name="Feussner I."/>
            <person name="Gay G."/>
            <person name="Grimwood J."/>
            <person name="Hoegger P.J."/>
            <person name="Jain P."/>
            <person name="Kilaru S."/>
            <person name="Labbe J."/>
            <person name="Lin Y.C."/>
            <person name="Legue V."/>
            <person name="Le Tacon F."/>
            <person name="Marmeisse R."/>
            <person name="Melayah D."/>
            <person name="Montanini B."/>
            <person name="Muratet M."/>
            <person name="Nehls U."/>
            <person name="Niculita-Hirzel H."/>
            <person name="Oudot-Le Secq M.P."/>
            <person name="Peter M."/>
            <person name="Quesneville H."/>
            <person name="Rajashekar B."/>
            <person name="Reich M."/>
            <person name="Rouhier N."/>
            <person name="Schmutz J."/>
            <person name="Yin T."/>
            <person name="Chalot M."/>
            <person name="Henrissat B."/>
            <person name="Kuees U."/>
            <person name="Lucas S."/>
            <person name="Van de Peer Y."/>
            <person name="Podila G.K."/>
            <person name="Polle A."/>
            <person name="Pukkila P.J."/>
            <person name="Richardson P.M."/>
            <person name="Rouze P."/>
            <person name="Sanders I.R."/>
            <person name="Stajich J.E."/>
            <person name="Tunlid A."/>
            <person name="Tuskan G."/>
            <person name="Grigoriev I.V."/>
        </authorList>
    </citation>
    <scope>NUCLEOTIDE SEQUENCE [LARGE SCALE GENOMIC DNA]</scope>
    <source>
        <strain evidence="3">S238N-H82 / ATCC MYA-4686</strain>
    </source>
</reference>
<dbReference type="EMBL" id="DS547091">
    <property type="protein sequence ID" value="EDR15734.1"/>
    <property type="molecule type" value="Genomic_DNA"/>
</dbReference>
<proteinExistence type="predicted"/>
<name>B0CR04_LACBS</name>
<dbReference type="KEGG" id="lbc:LACBIDRAFT_181724"/>
<dbReference type="InterPro" id="IPR052419">
    <property type="entry name" value="5_3-deoxyribonucleotidase-like"/>
</dbReference>
<sequence>MSFAASKLQLESPIAELADPFASTPVLNHEAEIEADALEKLLDLPSTAAAPVIAIDLDDVLSQTNEVVAEWHNEIYGTQMEISHFYYYYYWKNPFWGTPQVTFDKVKEFYMTDRIYQAKPVPGAKEGVQTLRELGYRLIIVTARAEDHADESWKWVDQHFPGIFDSIICTGQFKDAHKTGHEVVTRLSKAQVCEDLKAKVLIDDSAENALQCVTAMKPTPVLLFGDYEWNQRMSRPDDARDEMSFDIRLKDSGGQEFWKEEKLDIPSGSPLWRAKNWDEVVLWVQAKRREGRL</sequence>
<dbReference type="Proteomes" id="UP000001194">
    <property type="component" value="Unassembled WGS sequence"/>
</dbReference>
<gene>
    <name evidence="2" type="ORF">LACBIDRAFT_181724</name>
</gene>
<dbReference type="PANTHER" id="PTHR35134:SF2">
    <property type="entry name" value="NUCLEOTIDASE YQFW-RELATED"/>
    <property type="match status" value="1"/>
</dbReference>
<evidence type="ECO:0000313" key="3">
    <source>
        <dbReference type="Proteomes" id="UP000001194"/>
    </source>
</evidence>
<dbReference type="InterPro" id="IPR010708">
    <property type="entry name" value="5'(3')-deoxyribonucleotidase"/>
</dbReference>
<evidence type="ECO:0000313" key="2">
    <source>
        <dbReference type="EMBL" id="EDR15734.1"/>
    </source>
</evidence>
<feature type="active site" description="Nucleophile" evidence="1">
    <location>
        <position position="56"/>
    </location>
</feature>
<dbReference type="GO" id="GO:0009264">
    <property type="term" value="P:deoxyribonucleotide catabolic process"/>
    <property type="evidence" value="ECO:0007669"/>
    <property type="project" value="InterPro"/>
</dbReference>
<dbReference type="InParanoid" id="B0CR04"/>
<dbReference type="GeneID" id="6069976"/>
<dbReference type="InterPro" id="IPR023214">
    <property type="entry name" value="HAD_sf"/>
</dbReference>
<organism evidence="3">
    <name type="scientific">Laccaria bicolor (strain S238N-H82 / ATCC MYA-4686)</name>
    <name type="common">Bicoloured deceiver</name>
    <name type="synonym">Laccaria laccata var. bicolor</name>
    <dbReference type="NCBI Taxonomy" id="486041"/>
    <lineage>
        <taxon>Eukaryota</taxon>
        <taxon>Fungi</taxon>
        <taxon>Dikarya</taxon>
        <taxon>Basidiomycota</taxon>
        <taxon>Agaricomycotina</taxon>
        <taxon>Agaricomycetes</taxon>
        <taxon>Agaricomycetidae</taxon>
        <taxon>Agaricales</taxon>
        <taxon>Agaricineae</taxon>
        <taxon>Hydnangiaceae</taxon>
        <taxon>Laccaria</taxon>
    </lineage>
</organism>
<dbReference type="InterPro" id="IPR036412">
    <property type="entry name" value="HAD-like_sf"/>
</dbReference>